<keyword evidence="8" id="KW-1185">Reference proteome</keyword>
<dbReference type="GO" id="GO:0016787">
    <property type="term" value="F:hydrolase activity"/>
    <property type="evidence" value="ECO:0007669"/>
    <property type="project" value="UniProtKB-KW"/>
</dbReference>
<dbReference type="InterPro" id="IPR001764">
    <property type="entry name" value="Glyco_hydro_3_N"/>
</dbReference>
<dbReference type="RefSeq" id="WP_425307431.1">
    <property type="nucleotide sequence ID" value="NZ_CP154795.1"/>
</dbReference>
<protein>
    <recommendedName>
        <fullName evidence="3">beta-N-acetylhexosaminidase</fullName>
        <ecNumber evidence="3">3.2.1.52</ecNumber>
    </recommendedName>
</protein>
<comment type="similarity">
    <text evidence="2">Belongs to the glycosyl hydrolase 3 family.</text>
</comment>
<dbReference type="EC" id="3.2.1.52" evidence="3"/>
<reference evidence="7 8" key="1">
    <citation type="submission" date="2024-04" db="EMBL/GenBank/DDBJ databases">
        <title>Isolation of an actinomycete strain from pig manure.</title>
        <authorList>
            <person name="Gong T."/>
            <person name="Yu Z."/>
            <person name="An M."/>
            <person name="Wei C."/>
            <person name="Yang W."/>
            <person name="Liu L."/>
        </authorList>
    </citation>
    <scope>NUCLEOTIDE SEQUENCE [LARGE SCALE GENOMIC DNA]</scope>
    <source>
        <strain evidence="7 8">ZF39</strain>
    </source>
</reference>
<dbReference type="Proteomes" id="UP001442841">
    <property type="component" value="Chromosome"/>
</dbReference>
<feature type="domain" description="Glycoside hydrolase family 3 N-terminal" evidence="6">
    <location>
        <begin position="10"/>
        <end position="333"/>
    </location>
</feature>
<evidence type="ECO:0000256" key="4">
    <source>
        <dbReference type="ARBA" id="ARBA00022801"/>
    </source>
</evidence>
<dbReference type="PANTHER" id="PTHR30480:SF13">
    <property type="entry name" value="BETA-HEXOSAMINIDASE"/>
    <property type="match status" value="1"/>
</dbReference>
<dbReference type="PROSITE" id="PS00775">
    <property type="entry name" value="GLYCOSYL_HYDROL_F3"/>
    <property type="match status" value="1"/>
</dbReference>
<evidence type="ECO:0000313" key="7">
    <source>
        <dbReference type="EMBL" id="XAN05995.1"/>
    </source>
</evidence>
<evidence type="ECO:0000256" key="2">
    <source>
        <dbReference type="ARBA" id="ARBA00005336"/>
    </source>
</evidence>
<organism evidence="7 8">
    <name type="scientific">Ammonicoccus fulvus</name>
    <dbReference type="NCBI Taxonomy" id="3138240"/>
    <lineage>
        <taxon>Bacteria</taxon>
        <taxon>Bacillati</taxon>
        <taxon>Actinomycetota</taxon>
        <taxon>Actinomycetes</taxon>
        <taxon>Propionibacteriales</taxon>
        <taxon>Propionibacteriaceae</taxon>
        <taxon>Ammonicoccus</taxon>
    </lineage>
</organism>
<accession>A0ABZ3FMG2</accession>
<dbReference type="InterPro" id="IPR017853">
    <property type="entry name" value="GH"/>
</dbReference>
<dbReference type="InterPro" id="IPR019800">
    <property type="entry name" value="Glyco_hydro_3_AS"/>
</dbReference>
<dbReference type="EMBL" id="CP154795">
    <property type="protein sequence ID" value="XAN05995.1"/>
    <property type="molecule type" value="Genomic_DNA"/>
</dbReference>
<sequence length="344" mass="36087">MSTTQSLDPRQKAAQLLMVGMTTSTTSPAHRVVQDGDAGSVILLGGWASPDSVSGAAEELQQLAPGDDPIGIWVAVDQEGGQVQQVKGQGIDTIPSALEQADLPQAELRAGAATWARQLADLGVHINLAPVADVVPTEIGTSNAPIGYYSRQYGATADEVTPPMLAFMQGMQDGGLVPTVKHFPGIGRISGNTDQTATGIDDHTMTPDDPMLDPFRAAIDEGAPMIMVSTARYPQIDPDNQAAFSRPIITDLLREQLGFDGVVITDDVGAARSVEATSVADRATLFIDSGGDLVLTADPEQIPQMNQAISERYGSDPAFAAKVDASVERVLTLKDAQNLLPCSG</sequence>
<dbReference type="Pfam" id="PF00933">
    <property type="entry name" value="Glyco_hydro_3"/>
    <property type="match status" value="1"/>
</dbReference>
<comment type="catalytic activity">
    <reaction evidence="1">
        <text>Hydrolysis of terminal non-reducing N-acetyl-D-hexosamine residues in N-acetyl-beta-D-hexosaminides.</text>
        <dbReference type="EC" id="3.2.1.52"/>
    </reaction>
</comment>
<evidence type="ECO:0000259" key="6">
    <source>
        <dbReference type="Pfam" id="PF00933"/>
    </source>
</evidence>
<dbReference type="Gene3D" id="3.20.20.300">
    <property type="entry name" value="Glycoside hydrolase, family 3, N-terminal domain"/>
    <property type="match status" value="1"/>
</dbReference>
<evidence type="ECO:0000313" key="8">
    <source>
        <dbReference type="Proteomes" id="UP001442841"/>
    </source>
</evidence>
<dbReference type="SUPFAM" id="SSF51445">
    <property type="entry name" value="(Trans)glycosidases"/>
    <property type="match status" value="1"/>
</dbReference>
<name>A0ABZ3FMG2_9ACTN</name>
<keyword evidence="5" id="KW-0326">Glycosidase</keyword>
<evidence type="ECO:0000256" key="5">
    <source>
        <dbReference type="ARBA" id="ARBA00023295"/>
    </source>
</evidence>
<dbReference type="InterPro" id="IPR050226">
    <property type="entry name" value="NagZ_Beta-hexosaminidase"/>
</dbReference>
<evidence type="ECO:0000256" key="1">
    <source>
        <dbReference type="ARBA" id="ARBA00001231"/>
    </source>
</evidence>
<proteinExistence type="inferred from homology"/>
<keyword evidence="4 7" id="KW-0378">Hydrolase</keyword>
<dbReference type="InterPro" id="IPR036962">
    <property type="entry name" value="Glyco_hydro_3_N_sf"/>
</dbReference>
<gene>
    <name evidence="7" type="ORF">AADG42_01275</name>
</gene>
<evidence type="ECO:0000256" key="3">
    <source>
        <dbReference type="ARBA" id="ARBA00012663"/>
    </source>
</evidence>
<dbReference type="PANTHER" id="PTHR30480">
    <property type="entry name" value="BETA-HEXOSAMINIDASE-RELATED"/>
    <property type="match status" value="1"/>
</dbReference>